<evidence type="ECO:0000313" key="1">
    <source>
        <dbReference type="Proteomes" id="UP000887564"/>
    </source>
</evidence>
<organism evidence="1 2">
    <name type="scientific">Parascaris equorum</name>
    <name type="common">Equine roundworm</name>
    <dbReference type="NCBI Taxonomy" id="6256"/>
    <lineage>
        <taxon>Eukaryota</taxon>
        <taxon>Metazoa</taxon>
        <taxon>Ecdysozoa</taxon>
        <taxon>Nematoda</taxon>
        <taxon>Chromadorea</taxon>
        <taxon>Rhabditida</taxon>
        <taxon>Spirurina</taxon>
        <taxon>Ascaridomorpha</taxon>
        <taxon>Ascaridoidea</taxon>
        <taxon>Ascarididae</taxon>
        <taxon>Parascaris</taxon>
    </lineage>
</organism>
<reference evidence="2" key="1">
    <citation type="submission" date="2022-11" db="UniProtKB">
        <authorList>
            <consortium name="WormBaseParasite"/>
        </authorList>
    </citation>
    <scope>IDENTIFICATION</scope>
</reference>
<dbReference type="WBParaSite" id="PEQ_0000867301-mRNA-1">
    <property type="protein sequence ID" value="PEQ_0000867301-mRNA-1"/>
    <property type="gene ID" value="PEQ_0000867301"/>
</dbReference>
<proteinExistence type="predicted"/>
<protein>
    <submittedName>
        <fullName evidence="2">Uncharacterized protein</fullName>
    </submittedName>
</protein>
<accession>A0A914RQP8</accession>
<name>A0A914RQP8_PAREQ</name>
<evidence type="ECO:0000313" key="2">
    <source>
        <dbReference type="WBParaSite" id="PEQ_0000867301-mRNA-1"/>
    </source>
</evidence>
<dbReference type="Proteomes" id="UP000887564">
    <property type="component" value="Unplaced"/>
</dbReference>
<sequence>MGLSKRPMTVGFLQSLAINGGAAGRSTLNMNYAMGLLPNSSTVAQPASVPPIMASSANGVISPNVVPAVNGIAGKAIVLFEISS</sequence>
<dbReference type="AlphaFoldDB" id="A0A914RQP8"/>
<keyword evidence="1" id="KW-1185">Reference proteome</keyword>